<evidence type="ECO:0000313" key="47">
    <source>
        <dbReference type="Proteomes" id="UP000466051"/>
    </source>
</evidence>
<dbReference type="EMBL" id="AACFWJ010000001">
    <property type="protein sequence ID" value="EAK3958381.1"/>
    <property type="molecule type" value="Genomic_DNA"/>
</dbReference>
<evidence type="ECO:0000256" key="4">
    <source>
        <dbReference type="ARBA" id="ARBA00022478"/>
    </source>
</evidence>
<evidence type="ECO:0000313" key="25">
    <source>
        <dbReference type="EMBL" id="OEV47856.1"/>
    </source>
</evidence>
<dbReference type="HAMAP" id="MF_00366">
    <property type="entry name" value="RNApol_bact_RpoZ"/>
    <property type="match status" value="1"/>
</dbReference>
<evidence type="ECO:0000313" key="26">
    <source>
        <dbReference type="EMBL" id="OEY03172.1"/>
    </source>
</evidence>
<dbReference type="EMBL" id="ABMIIH010000001">
    <property type="protein sequence ID" value="ELD5186169.1"/>
    <property type="molecule type" value="Genomic_DNA"/>
</dbReference>
<dbReference type="EMBL" id="AACHYE010000001">
    <property type="protein sequence ID" value="EAK6412529.1"/>
    <property type="molecule type" value="Genomic_DNA"/>
</dbReference>
<reference evidence="40 44" key="5">
    <citation type="submission" date="2018-05" db="EMBL/GenBank/DDBJ databases">
        <authorList>
            <consortium name="NARMS: The National Antimicrobial Resistance Monitoring System"/>
        </authorList>
    </citation>
    <scope>NUCLEOTIDE SEQUENCE [LARGE SCALE GENOMIC DNA]</scope>
    <source>
        <strain evidence="14 44">CVM N62988</strain>
        <strain evidence="16 40">FSIS1607212</strain>
    </source>
</reference>
<dbReference type="Proteomes" id="UP000349590">
    <property type="component" value="Unassembled WGS sequence"/>
</dbReference>
<dbReference type="Proteomes" id="UP000466051">
    <property type="component" value="Unassembled WGS sequence"/>
</dbReference>
<evidence type="ECO:0000313" key="19">
    <source>
        <dbReference type="EMBL" id="EDJ6168796.1"/>
    </source>
</evidence>
<evidence type="ECO:0000256" key="2">
    <source>
        <dbReference type="ARBA" id="ARBA00012418"/>
    </source>
</evidence>
<dbReference type="EC" id="2.7.7.6" evidence="2 11"/>
<evidence type="ECO:0000313" key="18">
    <source>
        <dbReference type="EMBL" id="ECZ5737365.1"/>
    </source>
</evidence>
<dbReference type="Proteomes" id="UP000421425">
    <property type="component" value="Unassembled WGS sequence"/>
</dbReference>
<evidence type="ECO:0000313" key="12">
    <source>
        <dbReference type="EMBL" id="EAJ9718471.1"/>
    </source>
</evidence>
<dbReference type="EMBL" id="AACNRY010000003">
    <property type="protein sequence ID" value="EAL3734809.1"/>
    <property type="molecule type" value="Genomic_DNA"/>
</dbReference>
<evidence type="ECO:0000256" key="10">
    <source>
        <dbReference type="ARBA" id="ARBA00048552"/>
    </source>
</evidence>
<dbReference type="Proteomes" id="UP000287237">
    <property type="component" value="Unassembled WGS sequence"/>
</dbReference>
<evidence type="ECO:0000313" key="17">
    <source>
        <dbReference type="EMBL" id="EAL7594541.1"/>
    </source>
</evidence>
<evidence type="ECO:0000313" key="32">
    <source>
        <dbReference type="EMBL" id="SUW91665.1"/>
    </source>
</evidence>
<reference evidence="27 34" key="3">
    <citation type="submission" date="2017-03" db="EMBL/GenBank/DDBJ databases">
        <title>Characterization of Campylobacter jejuni water isolates.</title>
        <authorList>
            <person name="Nilsson A."/>
            <person name="Skarp A."/>
            <person name="Johansson C."/>
            <person name="Kaden R."/>
            <person name="Engstrand L."/>
            <person name="Rautelin H."/>
        </authorList>
    </citation>
    <scope>NUCLEOTIDE SEQUENCE [LARGE SCALE GENOMIC DNA]</scope>
    <source>
        <strain evidence="27 34">VA12</strain>
    </source>
</reference>
<dbReference type="GO" id="GO:0000428">
    <property type="term" value="C:DNA-directed RNA polymerase complex"/>
    <property type="evidence" value="ECO:0007669"/>
    <property type="project" value="UniProtKB-KW"/>
</dbReference>
<dbReference type="Proteomes" id="UP001183411">
    <property type="component" value="Unassembled WGS sequence"/>
</dbReference>
<evidence type="ECO:0000313" key="46">
    <source>
        <dbReference type="Proteomes" id="UP000421425"/>
    </source>
</evidence>
<dbReference type="EMBL" id="AAYVUT010000006">
    <property type="protein sequence ID" value="EHB2511923.1"/>
    <property type="molecule type" value="Genomic_DNA"/>
</dbReference>
<comment type="caution">
    <text evidence="15">The sequence shown here is derived from an EMBL/GenBank/DDBJ whole genome shotgun (WGS) entry which is preliminary data.</text>
</comment>
<evidence type="ECO:0000313" key="50">
    <source>
        <dbReference type="Proteomes" id="UP000865560"/>
    </source>
</evidence>
<dbReference type="EMBL" id="PRBV01000001">
    <property type="protein sequence ID" value="RTJ80791.1"/>
    <property type="molecule type" value="Genomic_DNA"/>
</dbReference>
<dbReference type="EMBL" id="MJVJ01000077">
    <property type="protein sequence ID" value="OEV47856.1"/>
    <property type="molecule type" value="Genomic_DNA"/>
</dbReference>
<dbReference type="Pfam" id="PF01192">
    <property type="entry name" value="RNA_pol_Rpb6"/>
    <property type="match status" value="1"/>
</dbReference>
<keyword evidence="6 11" id="KW-0548">Nucleotidyltransferase</keyword>
<dbReference type="Proteomes" id="UP000194235">
    <property type="component" value="Unassembled WGS sequence"/>
</dbReference>
<dbReference type="EMBL" id="NAAF01000006">
    <property type="protein sequence ID" value="OSY77285.1"/>
    <property type="molecule type" value="Genomic_DNA"/>
</dbReference>
<evidence type="ECO:0000313" key="42">
    <source>
        <dbReference type="Proteomes" id="UP000349590"/>
    </source>
</evidence>
<evidence type="ECO:0000256" key="8">
    <source>
        <dbReference type="ARBA" id="ARBA00029924"/>
    </source>
</evidence>
<dbReference type="Proteomes" id="UP000312397">
    <property type="component" value="Unassembled WGS sequence"/>
</dbReference>
<dbReference type="Proteomes" id="UP000478805">
    <property type="component" value="Unassembled WGS sequence"/>
</dbReference>
<evidence type="ECO:0000313" key="34">
    <source>
        <dbReference type="Proteomes" id="UP000194235"/>
    </source>
</evidence>
<reference evidence="26 51" key="2">
    <citation type="submission" date="2016-09" db="EMBL/GenBank/DDBJ databases">
        <title>Campylobacter genomics.</title>
        <authorList>
            <person name="Weis A.M."/>
            <person name="Weimer B.C."/>
            <person name="Gilpin B."/>
            <person name="Huang B.C."/>
            <person name="Kong N."/>
        </authorList>
    </citation>
    <scope>NUCLEOTIDE SEQUENCE [LARGE SCALE GENOMIC DNA]</scope>
    <source>
        <strain evidence="26 51">BCW_4735</strain>
    </source>
</reference>
<evidence type="ECO:0000313" key="20">
    <source>
        <dbReference type="EMBL" id="EDP7180908.1"/>
    </source>
</evidence>
<dbReference type="EMBL" id="AAMOXJ010000005">
    <property type="protein sequence ID" value="EDJ6168796.1"/>
    <property type="molecule type" value="Genomic_DNA"/>
</dbReference>
<dbReference type="EMBL" id="JAJUOL010000003">
    <property type="protein sequence ID" value="MCH3851085.1"/>
    <property type="molecule type" value="Genomic_DNA"/>
</dbReference>
<evidence type="ECO:0000256" key="6">
    <source>
        <dbReference type="ARBA" id="ARBA00022695"/>
    </source>
</evidence>
<evidence type="ECO:0000313" key="27">
    <source>
        <dbReference type="EMBL" id="OSY77285.1"/>
    </source>
</evidence>
<reference evidence="32 35" key="6">
    <citation type="submission" date="2018-06" db="EMBL/GenBank/DDBJ databases">
        <authorList>
            <consortium name="Pathogen Informatics"/>
            <person name="Doyle S."/>
        </authorList>
    </citation>
    <scope>NUCLEOTIDE SEQUENCE [LARGE SCALE GENOMIC DNA]</scope>
    <source>
        <strain evidence="32 35">NCTC13105</strain>
    </source>
</reference>
<dbReference type="EMBL" id="AACQYW010000004">
    <property type="protein sequence ID" value="EAL7594541.1"/>
    <property type="molecule type" value="Genomic_DNA"/>
</dbReference>
<evidence type="ECO:0000313" key="44">
    <source>
        <dbReference type="Proteomes" id="UP000392616"/>
    </source>
</evidence>
<organism evidence="15 43">
    <name type="scientific">Campylobacter jejuni</name>
    <dbReference type="NCBI Taxonomy" id="197"/>
    <lineage>
        <taxon>Bacteria</taxon>
        <taxon>Pseudomonadati</taxon>
        <taxon>Campylobacterota</taxon>
        <taxon>Epsilonproteobacteria</taxon>
        <taxon>Campylobacterales</taxon>
        <taxon>Campylobacteraceae</taxon>
        <taxon>Campylobacter</taxon>
    </lineage>
</organism>
<dbReference type="Proteomes" id="UP000865592">
    <property type="component" value="Unassembled WGS sequence"/>
</dbReference>
<evidence type="ECO:0000313" key="30">
    <source>
        <dbReference type="EMBL" id="RTJ96972.1"/>
    </source>
</evidence>
<dbReference type="Proteomes" id="UP000865560">
    <property type="component" value="Unassembled WGS sequence"/>
</dbReference>
<reference evidence="24" key="12">
    <citation type="submission" date="2021-12" db="EMBL/GenBank/DDBJ databases">
        <title>Prevalence of phenicol resistance gene fexA in Campylobacter isolated from poultry supply chain.</title>
        <authorList>
            <person name="Tang B."/>
            <person name="Zheng X."/>
            <person name="Lin J."/>
            <person name="Lin R."/>
            <person name="Yang H."/>
            <person name="Shen Z."/>
            <person name="Xia F."/>
        </authorList>
    </citation>
    <scope>NUCLEOTIDE SEQUENCE</scope>
    <source>
        <strain evidence="24">CJHN2011004</strain>
    </source>
</reference>
<dbReference type="InterPro" id="IPR006110">
    <property type="entry name" value="Pol_omega/Rpo6/RPB6"/>
</dbReference>
<reference evidence="25 50" key="1">
    <citation type="submission" date="2016-09" db="EMBL/GenBank/DDBJ databases">
        <title>Campylobacter from American crows.</title>
        <authorList>
            <person name="Weis A.M."/>
            <person name="Weimer B.C."/>
            <person name="Townsend A.K."/>
            <person name="Taff C."/>
        </authorList>
    </citation>
    <scope>NUCLEOTIDE SEQUENCE [LARGE SCALE GENOMIC DNA]</scope>
    <source>
        <strain evidence="25 50">BCW_3791</strain>
    </source>
</reference>
<dbReference type="GO" id="GO:0003677">
    <property type="term" value="F:DNA binding"/>
    <property type="evidence" value="ECO:0007669"/>
    <property type="project" value="UniProtKB-UniRule"/>
</dbReference>
<dbReference type="NCBIfam" id="TIGR00690">
    <property type="entry name" value="rpoZ"/>
    <property type="match status" value="1"/>
</dbReference>
<dbReference type="EMBL" id="PQZD01000001">
    <property type="protein sequence ID" value="RTI49491.1"/>
    <property type="molecule type" value="Genomic_DNA"/>
</dbReference>
<keyword evidence="5 11" id="KW-0808">Transferase</keyword>
<dbReference type="GO" id="GO:0006351">
    <property type="term" value="P:DNA-templated transcription"/>
    <property type="evidence" value="ECO:0007669"/>
    <property type="project" value="UniProtKB-UniRule"/>
</dbReference>
<dbReference type="RefSeq" id="WP_002853464.1">
    <property type="nucleotide sequence ID" value="NZ_AACERE020000003.1"/>
</dbReference>
<dbReference type="Proteomes" id="UP000410873">
    <property type="component" value="Unassembled WGS sequence"/>
</dbReference>
<reference evidence="36 37" key="7">
    <citation type="journal article" date="2019" name="Appl. Environ. Microbiol.">
        <title>Population genetics and characterization of Campylobacter jejuni isolates in western jackdaws and game birds in Finland.</title>
        <authorList>
            <person name="Kovanen S."/>
            <person name="Rossi M."/>
            <person name="Pohja-Mykra M."/>
            <person name="Nieminen T."/>
            <person name="Raunio-Saarnisto M."/>
            <person name="Sauvala M."/>
            <person name="Fredriksson-Ahomaa M."/>
            <person name="Hanninen M.L."/>
            <person name="Kivisto R."/>
        </authorList>
    </citation>
    <scope>NUCLEOTIDE SEQUENCE [LARGE SCALE GENOMIC DNA]</scope>
    <source>
        <strain evidence="30 37">CB296</strain>
        <strain evidence="31 36">CB304</strain>
        <strain evidence="29 38">CB313</strain>
        <strain evidence="28">SO-26</strain>
    </source>
</reference>
<evidence type="ECO:0000313" key="40">
    <source>
        <dbReference type="Proteomes" id="UP000335162"/>
    </source>
</evidence>
<dbReference type="GO" id="GO:0003899">
    <property type="term" value="F:DNA-directed RNA polymerase activity"/>
    <property type="evidence" value="ECO:0007669"/>
    <property type="project" value="UniProtKB-UniRule"/>
</dbReference>
<protein>
    <recommendedName>
        <fullName evidence="3 11">DNA-directed RNA polymerase subunit omega</fullName>
        <shortName evidence="11">RNAP omega subunit</shortName>
        <ecNumber evidence="2 11">2.7.7.6</ecNumber>
    </recommendedName>
    <alternativeName>
        <fullName evidence="9 11">RNA polymerase omega subunit</fullName>
    </alternativeName>
    <alternativeName>
        <fullName evidence="8 11">Transcriptase subunit omega</fullName>
    </alternativeName>
</protein>
<dbReference type="EMBL" id="UFVB01000001">
    <property type="protein sequence ID" value="SUW91665.1"/>
    <property type="molecule type" value="Genomic_DNA"/>
</dbReference>
<dbReference type="Gene3D" id="3.90.940.10">
    <property type="match status" value="1"/>
</dbReference>
<dbReference type="NCBIfam" id="NF001579">
    <property type="entry name" value="PRK00392.6-2"/>
    <property type="match status" value="1"/>
</dbReference>
<reference evidence="28" key="4">
    <citation type="submission" date="2018-01" db="EMBL/GenBank/DDBJ databases">
        <authorList>
            <person name="Kovanen S."/>
            <person name="Nieminen T."/>
            <person name="Pohja-Mykra M."/>
            <person name="Raunio-Saarnisto M."/>
            <person name="Sauvala M."/>
            <person name="Fredriksson-Ahomaa M."/>
            <person name="Hanninen M.-L."/>
            <person name="Kivisto R."/>
        </authorList>
    </citation>
    <scope>NUCLEOTIDE SEQUENCE</scope>
    <source>
        <strain evidence="28">SO-26</strain>
    </source>
</reference>
<evidence type="ECO:0000313" key="43">
    <source>
        <dbReference type="Proteomes" id="UP000358933"/>
    </source>
</evidence>
<dbReference type="EMBL" id="MKBD01000007">
    <property type="protein sequence ID" value="OEY03172.1"/>
    <property type="molecule type" value="Genomic_DNA"/>
</dbReference>
<evidence type="ECO:0000313" key="38">
    <source>
        <dbReference type="Proteomes" id="UP000288507"/>
    </source>
</evidence>
<evidence type="ECO:0000313" key="36">
    <source>
        <dbReference type="Proteomes" id="UP000286791"/>
    </source>
</evidence>
<gene>
    <name evidence="11 24" type="primary">rpoZ</name>
    <name evidence="26" type="ORF">A0K99_03615</name>
    <name evidence="25" type="ORF">AJY60_04970</name>
    <name evidence="27" type="ORF">B5Y32_03940</name>
    <name evidence="14" type="ORF">B7A03_00550</name>
    <name evidence="16" type="ORF">BFD99_02295</name>
    <name evidence="13" type="ORF">C1418_00785</name>
    <name evidence="30" type="ORF">C3H42_01900</name>
    <name evidence="31" type="ORF">C3H48_02005</name>
    <name evidence="29" type="ORF">C3H57_00295</name>
    <name evidence="28" type="ORF">C3I27_01280</name>
    <name evidence="17" type="ORF">DVI03_02330</name>
    <name evidence="15" type="ORF">E7N58_02655</name>
    <name evidence="12" type="ORF">E8P16_03280</name>
    <name evidence="18" type="ORF">F8Y55_01625</name>
    <name evidence="33" type="ORF">FH034_04960</name>
    <name evidence="19" type="ORF">GFF90_04195</name>
    <name evidence="20" type="ORF">GNO00_04930</name>
    <name evidence="21" type="ORF">GSU20_02050</name>
    <name evidence="22" type="ORF">JYC20_001085</name>
    <name evidence="24" type="ORF">LZC39_02935</name>
    <name evidence="32" type="ORF">NCTC13105_00284</name>
    <name evidence="23" type="ORF">QQI97_000281</name>
</gene>
<evidence type="ECO:0000313" key="15">
    <source>
        <dbReference type="EMBL" id="EAK8193087.1"/>
    </source>
</evidence>
<evidence type="ECO:0000313" key="39">
    <source>
        <dbReference type="Proteomes" id="UP000312397"/>
    </source>
</evidence>
<evidence type="ECO:0000313" key="23">
    <source>
        <dbReference type="EMBL" id="ELD5186169.1"/>
    </source>
</evidence>
<dbReference type="EMBL" id="AANOAG010000005">
    <property type="protein sequence ID" value="EDP7180908.1"/>
    <property type="molecule type" value="Genomic_DNA"/>
</dbReference>
<reference evidence="15 43" key="8">
    <citation type="submission" date="2019-04" db="EMBL/GenBank/DDBJ databases">
        <authorList>
            <person name="Ashton P.M."/>
            <person name="Dallman T."/>
            <person name="Nair S."/>
            <person name="De Pinna E."/>
            <person name="Peters T."/>
            <person name="Grant K."/>
        </authorList>
    </citation>
    <scope>NUCLEOTIDE SEQUENCE [LARGE SCALE GENOMIC DNA]</scope>
    <source>
        <strain evidence="15 43">OXC2299</strain>
    </source>
</reference>
<comment type="subunit">
    <text evidence="11">The RNAP catalytic core consists of 2 alpha, 1 beta, 1 beta' and 1 omega subunit. When a sigma factor is associated with the core the holoenzyme is formed, which can initiate transcription.</text>
</comment>
<dbReference type="InterPro" id="IPR036161">
    <property type="entry name" value="RPB6/omega-like_sf"/>
</dbReference>
<dbReference type="Proteomes" id="UP000286791">
    <property type="component" value="Unassembled WGS sequence"/>
</dbReference>
<keyword evidence="7 11" id="KW-0804">Transcription</keyword>
<dbReference type="Proteomes" id="UP000735326">
    <property type="component" value="Unassembled WGS sequence"/>
</dbReference>
<dbReference type="Proteomes" id="UP000254131">
    <property type="component" value="Unassembled WGS sequence"/>
</dbReference>
<evidence type="ECO:0000313" key="31">
    <source>
        <dbReference type="EMBL" id="RTJ98788.1"/>
    </source>
</evidence>
<dbReference type="Proteomes" id="UP000482054">
    <property type="component" value="Unassembled WGS sequence"/>
</dbReference>
<dbReference type="Proteomes" id="UP000392616">
    <property type="component" value="Unassembled WGS sequence"/>
</dbReference>
<dbReference type="Proteomes" id="UP000335162">
    <property type="component" value="Unassembled WGS sequence"/>
</dbReference>
<accession>A0A1E7PGQ1</accession>
<evidence type="ECO:0000313" key="13">
    <source>
        <dbReference type="EMBL" id="EAK3958381.1"/>
    </source>
</evidence>
<evidence type="ECO:0000313" key="49">
    <source>
        <dbReference type="Proteomes" id="UP000482054"/>
    </source>
</evidence>
<keyword evidence="4 11" id="KW-0240">DNA-directed RNA polymerase</keyword>
<evidence type="ECO:0000313" key="24">
    <source>
        <dbReference type="EMBL" id="MCH3851085.1"/>
    </source>
</evidence>
<dbReference type="Proteomes" id="UP000358933">
    <property type="component" value="Unassembled WGS sequence"/>
</dbReference>
<reference evidence="20 47" key="10">
    <citation type="submission" date="2019-11" db="EMBL/GenBank/DDBJ databases">
        <authorList>
            <consortium name="PulseNet: The National Subtyping Network for Foodborne Disease Surveillance"/>
            <person name="Tarr C.L."/>
            <person name="Trees E."/>
            <person name="Katz L.S."/>
            <person name="Carleton-Romer H.A."/>
            <person name="Stroika S."/>
            <person name="Kucerova Z."/>
            <person name="Roache K.F."/>
            <person name="Sabol A.L."/>
            <person name="Besser J."/>
            <person name="Gerner-Smidt P."/>
        </authorList>
    </citation>
    <scope>NUCLEOTIDE SEQUENCE [LARGE SCALE GENOMIC DNA]</scope>
    <source>
        <strain evidence="13 45">PNUSAC003589</strain>
        <strain evidence="17 41">PNUSAC005307</strain>
        <strain evidence="12 42">PNUSAC009041</strain>
        <strain evidence="18 46">PNUSAC012091</strain>
        <strain evidence="19 49">PNUSAC012955</strain>
        <strain evidence="20 47">PNUSAC013726</strain>
        <strain evidence="21 48">PNUSAC014094</strain>
    </source>
</reference>
<dbReference type="AlphaFoldDB" id="A0A1E7PGQ1"/>
<evidence type="ECO:0000256" key="3">
    <source>
        <dbReference type="ARBA" id="ARBA00013725"/>
    </source>
</evidence>
<dbReference type="SMART" id="SM01409">
    <property type="entry name" value="RNA_pol_Rpb6"/>
    <property type="match status" value="1"/>
</dbReference>
<dbReference type="SMR" id="A0A1E7PGQ1"/>
<evidence type="ECO:0000313" key="41">
    <source>
        <dbReference type="Proteomes" id="UP000343544"/>
    </source>
</evidence>
<name>A0A1E7PGQ1_CAMJU</name>
<evidence type="ECO:0000313" key="51">
    <source>
        <dbReference type="Proteomes" id="UP000865592"/>
    </source>
</evidence>
<evidence type="ECO:0000313" key="48">
    <source>
        <dbReference type="Proteomes" id="UP000478805"/>
    </source>
</evidence>
<dbReference type="SUPFAM" id="SSF63562">
    <property type="entry name" value="RPB6/omega subunit-like"/>
    <property type="match status" value="1"/>
</dbReference>
<evidence type="ECO:0000313" key="45">
    <source>
        <dbReference type="Proteomes" id="UP000410873"/>
    </source>
</evidence>
<evidence type="ECO:0000313" key="35">
    <source>
        <dbReference type="Proteomes" id="UP000254131"/>
    </source>
</evidence>
<dbReference type="EMBL" id="AANOVI010000001">
    <property type="protein sequence ID" value="EDP8233803.1"/>
    <property type="molecule type" value="Genomic_DNA"/>
</dbReference>
<dbReference type="EMBL" id="PRCE01000006">
    <property type="protein sequence ID" value="RTJ98788.1"/>
    <property type="molecule type" value="Genomic_DNA"/>
</dbReference>
<dbReference type="EMBL" id="AACCII010000003">
    <property type="protein sequence ID" value="EAJ9718471.1"/>
    <property type="molecule type" value="Genomic_DNA"/>
</dbReference>
<evidence type="ECO:0000313" key="28">
    <source>
        <dbReference type="EMBL" id="RTI49491.1"/>
    </source>
</evidence>
<reference evidence="33 39" key="9">
    <citation type="submission" date="2019-06" db="EMBL/GenBank/DDBJ databases">
        <title>Epidemiology of MDR Campylobacter spp.</title>
        <authorList>
            <person name="Addetia A."/>
            <person name="Greninger A."/>
            <person name="Fang F."/>
        </authorList>
    </citation>
    <scope>NUCLEOTIDE SEQUENCE [LARGE SCALE GENOMIC DNA]</scope>
    <source>
        <strain evidence="33 39">HMC314</strain>
    </source>
</reference>
<dbReference type="InterPro" id="IPR003716">
    <property type="entry name" value="DNA-dir_RNA_pol_omega"/>
</dbReference>
<dbReference type="EMBL" id="AACJKW010000003">
    <property type="protein sequence ID" value="EAK8193087.1"/>
    <property type="molecule type" value="Genomic_DNA"/>
</dbReference>
<proteinExistence type="inferred from homology"/>
<dbReference type="Proteomes" id="UP000343544">
    <property type="component" value="Unassembled WGS sequence"/>
</dbReference>
<dbReference type="EMBL" id="PRCK01000001">
    <property type="protein sequence ID" value="RTJ96972.1"/>
    <property type="molecule type" value="Genomic_DNA"/>
</dbReference>
<evidence type="ECO:0000313" key="21">
    <source>
        <dbReference type="EMBL" id="EDP8233803.1"/>
    </source>
</evidence>
<dbReference type="EMBL" id="AALHBX010000001">
    <property type="protein sequence ID" value="ECZ5737365.1"/>
    <property type="molecule type" value="Genomic_DNA"/>
</dbReference>
<dbReference type="Proteomes" id="UP000288507">
    <property type="component" value="Unassembled WGS sequence"/>
</dbReference>
<evidence type="ECO:0000313" key="37">
    <source>
        <dbReference type="Proteomes" id="UP000287237"/>
    </source>
</evidence>
<dbReference type="OMA" id="VMMVSKR"/>
<comment type="function">
    <text evidence="11">Promotes RNA polymerase assembly. Latches the N- and C-terminal regions of the beta' subunit thereby facilitating its interaction with the beta and alpha subunits.</text>
</comment>
<evidence type="ECO:0000313" key="22">
    <source>
        <dbReference type="EMBL" id="EHB2511923.1"/>
    </source>
</evidence>
<dbReference type="Proteomes" id="UP000287197">
    <property type="component" value="Unassembled WGS sequence"/>
</dbReference>
<evidence type="ECO:0000256" key="1">
    <source>
        <dbReference type="ARBA" id="ARBA00006711"/>
    </source>
</evidence>
<evidence type="ECO:0000256" key="5">
    <source>
        <dbReference type="ARBA" id="ARBA00022679"/>
    </source>
</evidence>
<evidence type="ECO:0000313" key="16">
    <source>
        <dbReference type="EMBL" id="EAL3734809.1"/>
    </source>
</evidence>
<evidence type="ECO:0000313" key="29">
    <source>
        <dbReference type="EMBL" id="RTJ80791.1"/>
    </source>
</evidence>
<reference evidence="22" key="11">
    <citation type="submission" date="2021-02" db="EMBL/GenBank/DDBJ databases">
        <authorList>
            <consortium name="PulseNet: The National Subtyping Network for Foodborne Disease Surveillance"/>
        </authorList>
    </citation>
    <scope>NUCLEOTIDE SEQUENCE</scope>
    <source>
        <strain evidence="22">PNUSAC020384</strain>
        <strain evidence="23">PNUSAC035917</strain>
    </source>
</reference>
<comment type="catalytic activity">
    <reaction evidence="10 11">
        <text>RNA(n) + a ribonucleoside 5'-triphosphate = RNA(n+1) + diphosphate</text>
        <dbReference type="Rhea" id="RHEA:21248"/>
        <dbReference type="Rhea" id="RHEA-COMP:14527"/>
        <dbReference type="Rhea" id="RHEA-COMP:17342"/>
        <dbReference type="ChEBI" id="CHEBI:33019"/>
        <dbReference type="ChEBI" id="CHEBI:61557"/>
        <dbReference type="ChEBI" id="CHEBI:140395"/>
        <dbReference type="EC" id="2.7.7.6"/>
    </reaction>
</comment>
<dbReference type="Proteomes" id="UP001199644">
    <property type="component" value="Unassembled WGS sequence"/>
</dbReference>
<evidence type="ECO:0000313" key="33">
    <source>
        <dbReference type="EMBL" id="TNO41889.1"/>
    </source>
</evidence>
<evidence type="ECO:0000256" key="7">
    <source>
        <dbReference type="ARBA" id="ARBA00023163"/>
    </source>
</evidence>
<comment type="similarity">
    <text evidence="1 11">Belongs to the RNA polymerase subunit omega family.</text>
</comment>
<evidence type="ECO:0000256" key="9">
    <source>
        <dbReference type="ARBA" id="ARBA00030998"/>
    </source>
</evidence>
<sequence>MDKRIEEVAAKALEKMGNDRYRLSLVVAKRAEQLANGATPLVDFDKNKNKLADIALYEIAENKITLEGLVETNR</sequence>
<evidence type="ECO:0000256" key="11">
    <source>
        <dbReference type="HAMAP-Rule" id="MF_00366"/>
    </source>
</evidence>
<dbReference type="EMBL" id="VEVS01000013">
    <property type="protein sequence ID" value="TNO41889.1"/>
    <property type="molecule type" value="Genomic_DNA"/>
</dbReference>
<evidence type="ECO:0000313" key="14">
    <source>
        <dbReference type="EMBL" id="EAK6412529.1"/>
    </source>
</evidence>